<dbReference type="AlphaFoldDB" id="A0A146KA43"/>
<dbReference type="InterPro" id="IPR013520">
    <property type="entry name" value="Ribonucl_H"/>
</dbReference>
<dbReference type="Pfam" id="PF00929">
    <property type="entry name" value="RNase_T"/>
    <property type="match status" value="1"/>
</dbReference>
<evidence type="ECO:0000256" key="1">
    <source>
        <dbReference type="ARBA" id="ARBA00022552"/>
    </source>
</evidence>
<keyword evidence="6" id="KW-0269">Exonuclease</keyword>
<gene>
    <name evidence="6" type="ORF">TPC1_14635</name>
</gene>
<dbReference type="EMBL" id="GDID01003428">
    <property type="protein sequence ID" value="JAP93178.1"/>
    <property type="molecule type" value="Transcribed_RNA"/>
</dbReference>
<dbReference type="InterPro" id="IPR047021">
    <property type="entry name" value="REXO1/3/4-like"/>
</dbReference>
<evidence type="ECO:0000256" key="2">
    <source>
        <dbReference type="ARBA" id="ARBA00022722"/>
    </source>
</evidence>
<accession>A0A146KA43</accession>
<dbReference type="SUPFAM" id="SSF53098">
    <property type="entry name" value="Ribonuclease H-like"/>
    <property type="match status" value="1"/>
</dbReference>
<comment type="function">
    <text evidence="4">Exoribonuclease involved in ribosome biosynthesis. Involved in the processing of ITS1, the internal transcribed spacer localized between the 18S and 5.8S rRNAs.</text>
</comment>
<reference evidence="6" key="1">
    <citation type="submission" date="2015-07" db="EMBL/GenBank/DDBJ databases">
        <title>Adaptation to a free-living lifestyle via gene acquisitions in the diplomonad Trepomonas sp. PC1.</title>
        <authorList>
            <person name="Xu F."/>
            <person name="Jerlstrom-Hultqvist J."/>
            <person name="Kolisko M."/>
            <person name="Simpson A.G.B."/>
            <person name="Roger A.J."/>
            <person name="Svard S.G."/>
            <person name="Andersson J.O."/>
        </authorList>
    </citation>
    <scope>NUCLEOTIDE SEQUENCE</scope>
    <source>
        <strain evidence="6">PC1</strain>
    </source>
</reference>
<evidence type="ECO:0000256" key="3">
    <source>
        <dbReference type="ARBA" id="ARBA00022801"/>
    </source>
</evidence>
<dbReference type="PANTHER" id="PTHR12801">
    <property type="entry name" value="RNA EXONUCLEASE REXO1 / RECO3 FAMILY MEMBER-RELATED"/>
    <property type="match status" value="1"/>
</dbReference>
<feature type="non-terminal residue" evidence="6">
    <location>
        <position position="1"/>
    </location>
</feature>
<evidence type="ECO:0000259" key="5">
    <source>
        <dbReference type="SMART" id="SM00479"/>
    </source>
</evidence>
<sequence>NDEKSRKIAKLYLDKLKKQKTAVSVHQIEGFATLLEQVKPSKRQTILSNAILIDPQFSVLKHLIPEPKAKQQVPAPDLPEKQASQGKFNSLQLNVSRQYTPKLKLSHGSQKSATGLQNSILGLMIDGYTSSGNNKRFYTFQQSNGNPGVMCVKIISKIPEQFRSVLVQAESNQIQQVLQKQSAKRLEQPKPEIQTQINFQGVIDARNVSKQVIEVENEHLPIQVGQDFFAQLIHPMKTKNRQSEMEFILCSQEFADLQYNYQIKDFDQYSWNGEIICLDCEMVQIGQRDELALARLTVCDINGKVLMDEYCKPEQPIVDYLTQFSGICEGQLENAENKTIVIKKFFDKFIVNGYPIICGHGLDNDFKYMEIQPPFVIDTAGLFSKGQCKLKLKYLAEILLEIQIQNRSEGHSSAEDSQAVAALVRGAFTAYGCGELREKYKATEEAARIQKRFKVNSESLIDRFNMEKLKCWYTIEMRVQKQFGGEFENIESMIEDIGKRCLIIGQVEVENAEQWCTAMKEKTGLTIIGIICEGSDTVVACWV</sequence>
<feature type="domain" description="Exonuclease" evidence="5">
    <location>
        <begin position="274"/>
        <end position="438"/>
    </location>
</feature>
<protein>
    <submittedName>
        <fullName evidence="6">Exonuclease family protein</fullName>
    </submittedName>
</protein>
<dbReference type="GO" id="GO:0005634">
    <property type="term" value="C:nucleus"/>
    <property type="evidence" value="ECO:0007669"/>
    <property type="project" value="TreeGrafter"/>
</dbReference>
<evidence type="ECO:0000256" key="4">
    <source>
        <dbReference type="ARBA" id="ARBA00025599"/>
    </source>
</evidence>
<dbReference type="GO" id="GO:0004527">
    <property type="term" value="F:exonuclease activity"/>
    <property type="evidence" value="ECO:0007669"/>
    <property type="project" value="UniProtKB-KW"/>
</dbReference>
<dbReference type="Gene3D" id="3.30.420.10">
    <property type="entry name" value="Ribonuclease H-like superfamily/Ribonuclease H"/>
    <property type="match status" value="1"/>
</dbReference>
<dbReference type="PANTHER" id="PTHR12801:SF45">
    <property type="entry name" value="RNA EXONUCLEASE 4"/>
    <property type="match status" value="1"/>
</dbReference>
<proteinExistence type="predicted"/>
<evidence type="ECO:0000313" key="6">
    <source>
        <dbReference type="EMBL" id="JAP93178.1"/>
    </source>
</evidence>
<organism evidence="6">
    <name type="scientific">Trepomonas sp. PC1</name>
    <dbReference type="NCBI Taxonomy" id="1076344"/>
    <lineage>
        <taxon>Eukaryota</taxon>
        <taxon>Metamonada</taxon>
        <taxon>Diplomonadida</taxon>
        <taxon>Hexamitidae</taxon>
        <taxon>Hexamitinae</taxon>
        <taxon>Trepomonas</taxon>
    </lineage>
</organism>
<name>A0A146KA43_9EUKA</name>
<dbReference type="GO" id="GO:0006364">
    <property type="term" value="P:rRNA processing"/>
    <property type="evidence" value="ECO:0007669"/>
    <property type="project" value="UniProtKB-KW"/>
</dbReference>
<dbReference type="SMART" id="SM00479">
    <property type="entry name" value="EXOIII"/>
    <property type="match status" value="1"/>
</dbReference>
<dbReference type="GO" id="GO:0003676">
    <property type="term" value="F:nucleic acid binding"/>
    <property type="evidence" value="ECO:0007669"/>
    <property type="project" value="InterPro"/>
</dbReference>
<dbReference type="InterPro" id="IPR012337">
    <property type="entry name" value="RNaseH-like_sf"/>
</dbReference>
<keyword evidence="3" id="KW-0378">Hydrolase</keyword>
<dbReference type="InterPro" id="IPR036397">
    <property type="entry name" value="RNaseH_sf"/>
</dbReference>
<keyword evidence="1" id="KW-0698">rRNA processing</keyword>
<keyword evidence="2" id="KW-0540">Nuclease</keyword>